<evidence type="ECO:0000256" key="9">
    <source>
        <dbReference type="ARBA" id="ARBA00023242"/>
    </source>
</evidence>
<dbReference type="SUPFAM" id="SSF81338">
    <property type="entry name" value="Aquaporin-like"/>
    <property type="match status" value="1"/>
</dbReference>
<name>A0A804NIF9_MAIZE</name>
<feature type="transmembrane region" description="Helical" evidence="11">
    <location>
        <begin position="105"/>
        <end position="131"/>
    </location>
</feature>
<dbReference type="PANTHER" id="PTHR46739">
    <property type="entry name" value="AQUAPORIN SIP1-1"/>
    <property type="match status" value="1"/>
</dbReference>
<dbReference type="InterPro" id="IPR037200">
    <property type="entry name" value="Isy1_sf"/>
</dbReference>
<keyword evidence="6" id="KW-0677">Repeat</keyword>
<keyword evidence="13" id="KW-1185">Reference proteome</keyword>
<dbReference type="GO" id="GO:0000350">
    <property type="term" value="P:generation of catalytic spliceosome for second transesterification step"/>
    <property type="evidence" value="ECO:0007669"/>
    <property type="project" value="InterPro"/>
</dbReference>
<evidence type="ECO:0000313" key="13">
    <source>
        <dbReference type="Proteomes" id="UP000007305"/>
    </source>
</evidence>
<keyword evidence="4" id="KW-0813">Transport</keyword>
<comment type="subcellular location">
    <subcellularLocation>
        <location evidence="2">Membrane</location>
        <topology evidence="2">Multi-pass membrane protein</topology>
    </subcellularLocation>
    <subcellularLocation>
        <location evidence="1">Nucleus</location>
    </subcellularLocation>
</comment>
<dbReference type="InterPro" id="IPR044222">
    <property type="entry name" value="SIP1-1/2-like"/>
</dbReference>
<feature type="transmembrane region" description="Helical" evidence="11">
    <location>
        <begin position="197"/>
        <end position="216"/>
    </location>
</feature>
<keyword evidence="5 11" id="KW-0812">Transmembrane</keyword>
<dbReference type="EnsemblPlants" id="Zm00001eb162730_T001">
    <property type="protein sequence ID" value="Zm00001eb162730_P001"/>
    <property type="gene ID" value="Zm00001eb162730"/>
</dbReference>
<dbReference type="Proteomes" id="UP000007305">
    <property type="component" value="Chromosome 3"/>
</dbReference>
<reference evidence="13" key="1">
    <citation type="submission" date="2015-12" db="EMBL/GenBank/DDBJ databases">
        <title>Update maize B73 reference genome by single molecule sequencing technologies.</title>
        <authorList>
            <consortium name="Maize Genome Sequencing Project"/>
            <person name="Ware D."/>
        </authorList>
    </citation>
    <scope>NUCLEOTIDE SEQUENCE [LARGE SCALE GENOMIC DNA]</scope>
    <source>
        <strain evidence="13">cv. B73</strain>
    </source>
</reference>
<dbReference type="Gene3D" id="1.20.1080.10">
    <property type="entry name" value="Glycerol uptake facilitator protein"/>
    <property type="match status" value="1"/>
</dbReference>
<evidence type="ECO:0000256" key="4">
    <source>
        <dbReference type="ARBA" id="ARBA00022448"/>
    </source>
</evidence>
<feature type="transmembrane region" description="Helical" evidence="11">
    <location>
        <begin position="222"/>
        <end position="241"/>
    </location>
</feature>
<evidence type="ECO:0000256" key="3">
    <source>
        <dbReference type="ARBA" id="ARBA00007002"/>
    </source>
</evidence>
<feature type="region of interest" description="Disordered" evidence="10">
    <location>
        <begin position="244"/>
        <end position="285"/>
    </location>
</feature>
<reference evidence="12" key="2">
    <citation type="submission" date="2019-07" db="EMBL/GenBank/DDBJ databases">
        <authorList>
            <person name="Seetharam A."/>
            <person name="Woodhouse M."/>
            <person name="Cannon E."/>
        </authorList>
    </citation>
    <scope>NUCLEOTIDE SEQUENCE [LARGE SCALE GENOMIC DNA]</scope>
    <source>
        <strain evidence="12">cv. B73</strain>
    </source>
</reference>
<dbReference type="FunFam" id="1.10.287.660:FF:000001">
    <property type="entry name" value="pre-mRNA-splicing factor ISY1 homolog"/>
    <property type="match status" value="1"/>
</dbReference>
<dbReference type="Pfam" id="PF06246">
    <property type="entry name" value="Isy1"/>
    <property type="match status" value="1"/>
</dbReference>
<evidence type="ECO:0000256" key="6">
    <source>
        <dbReference type="ARBA" id="ARBA00022737"/>
    </source>
</evidence>
<evidence type="ECO:0000313" key="12">
    <source>
        <dbReference type="EnsemblPlants" id="Zm00001eb162730_P001"/>
    </source>
</evidence>
<evidence type="ECO:0000256" key="7">
    <source>
        <dbReference type="ARBA" id="ARBA00022989"/>
    </source>
</evidence>
<evidence type="ECO:0000256" key="10">
    <source>
        <dbReference type="SAM" id="MobiDB-lite"/>
    </source>
</evidence>
<evidence type="ECO:0000256" key="2">
    <source>
        <dbReference type="ARBA" id="ARBA00004141"/>
    </source>
</evidence>
<feature type="compositionally biased region" description="Low complexity" evidence="10">
    <location>
        <begin position="254"/>
        <end position="283"/>
    </location>
</feature>
<dbReference type="GO" id="GO:0005634">
    <property type="term" value="C:nucleus"/>
    <property type="evidence" value="ECO:0007669"/>
    <property type="project" value="UniProtKB-SubCell"/>
</dbReference>
<evidence type="ECO:0000256" key="5">
    <source>
        <dbReference type="ARBA" id="ARBA00022692"/>
    </source>
</evidence>
<dbReference type="InterPro" id="IPR029012">
    <property type="entry name" value="Helix_hairpin_bin_sf"/>
</dbReference>
<evidence type="ECO:0000256" key="11">
    <source>
        <dbReference type="SAM" id="Phobius"/>
    </source>
</evidence>
<dbReference type="PANTHER" id="PTHR46739:SF8">
    <property type="entry name" value="AQUAPORIN SIP1-1"/>
    <property type="match status" value="1"/>
</dbReference>
<dbReference type="InterPro" id="IPR009360">
    <property type="entry name" value="Isy1"/>
</dbReference>
<dbReference type="Gene3D" id="1.10.287.660">
    <property type="entry name" value="Helix hairpin bin"/>
    <property type="match status" value="1"/>
</dbReference>
<evidence type="ECO:0000256" key="8">
    <source>
        <dbReference type="ARBA" id="ARBA00023136"/>
    </source>
</evidence>
<dbReference type="SUPFAM" id="SSF140102">
    <property type="entry name" value="ISY1 domain-like"/>
    <property type="match status" value="1"/>
</dbReference>
<dbReference type="InParanoid" id="A0A804NIF9"/>
<evidence type="ECO:0000256" key="1">
    <source>
        <dbReference type="ARBA" id="ARBA00004123"/>
    </source>
</evidence>
<dbReference type="GO" id="GO:0015250">
    <property type="term" value="F:water channel activity"/>
    <property type="evidence" value="ECO:0007669"/>
    <property type="project" value="InterPro"/>
</dbReference>
<keyword evidence="9" id="KW-0539">Nucleus</keyword>
<dbReference type="AlphaFoldDB" id="A0A804NIF9"/>
<dbReference type="InterPro" id="IPR023271">
    <property type="entry name" value="Aquaporin-like"/>
</dbReference>
<dbReference type="Gramene" id="Zm00001eb162730_T001">
    <property type="protein sequence ID" value="Zm00001eb162730_P001"/>
    <property type="gene ID" value="Zm00001eb162730"/>
</dbReference>
<protein>
    <recommendedName>
        <fullName evidence="14">Aquaporin SIP1-1</fullName>
    </recommendedName>
</protein>
<keyword evidence="7 11" id="KW-1133">Transmembrane helix</keyword>
<comment type="similarity">
    <text evidence="3">Belongs to the ISY1 family.</text>
</comment>
<organism evidence="12 13">
    <name type="scientific">Zea mays</name>
    <name type="common">Maize</name>
    <dbReference type="NCBI Taxonomy" id="4577"/>
    <lineage>
        <taxon>Eukaryota</taxon>
        <taxon>Viridiplantae</taxon>
        <taxon>Streptophyta</taxon>
        <taxon>Embryophyta</taxon>
        <taxon>Tracheophyta</taxon>
        <taxon>Spermatophyta</taxon>
        <taxon>Magnoliopsida</taxon>
        <taxon>Liliopsida</taxon>
        <taxon>Poales</taxon>
        <taxon>Poaceae</taxon>
        <taxon>PACMAD clade</taxon>
        <taxon>Panicoideae</taxon>
        <taxon>Andropogonodae</taxon>
        <taxon>Andropogoneae</taxon>
        <taxon>Tripsacinae</taxon>
        <taxon>Zea</taxon>
    </lineage>
</organism>
<keyword evidence="8 11" id="KW-0472">Membrane</keyword>
<proteinExistence type="inferred from homology"/>
<evidence type="ECO:0008006" key="14">
    <source>
        <dbReference type="Google" id="ProtNLM"/>
    </source>
</evidence>
<sequence length="328" mass="35517">MPIPARPPPLRNPSVESPPARLLCACPANSPRKPRERRPYLVSGCRDLTDAERWRSEILREIGAKVDEIQNEGLGEHRLRDLNDEINKLLPVTSYQGAQEGASHYALLVTTSLLSVLLFTFDLLCGVLGGASFNPTDFAVSYAAGLDSPSLFSVALRFLVQVVGVVGGALAISELMQAQYKHTLAGPSLKVDPHTGALAEGMLTFIITLTVLWVIIKGPSNVILKALLLSTSIVSVILPGAEYKGPSRRDPARRNPATAAANYPPTSRNSATAEATSRSSATQRRLRGRPIALSAAARFRQRSRRFQQIWSNNCLFGRLGSGLSILRS</sequence>
<reference evidence="12" key="3">
    <citation type="submission" date="2021-05" db="UniProtKB">
        <authorList>
            <consortium name="EnsemblPlants"/>
        </authorList>
    </citation>
    <scope>IDENTIFICATION</scope>
    <source>
        <strain evidence="12">cv. B73</strain>
    </source>
</reference>
<accession>A0A804NIF9</accession>
<dbReference type="GO" id="GO:0016020">
    <property type="term" value="C:membrane"/>
    <property type="evidence" value="ECO:0007669"/>
    <property type="project" value="UniProtKB-SubCell"/>
</dbReference>
<feature type="transmembrane region" description="Helical" evidence="11">
    <location>
        <begin position="151"/>
        <end position="176"/>
    </location>
</feature>